<dbReference type="Proteomes" id="UP001651690">
    <property type="component" value="Unassembled WGS sequence"/>
</dbReference>
<organism evidence="2 3">
    <name type="scientific">Mycolicibacterium arenosum</name>
    <dbReference type="NCBI Taxonomy" id="2952157"/>
    <lineage>
        <taxon>Bacteria</taxon>
        <taxon>Bacillati</taxon>
        <taxon>Actinomycetota</taxon>
        <taxon>Actinomycetes</taxon>
        <taxon>Mycobacteriales</taxon>
        <taxon>Mycobacteriaceae</taxon>
        <taxon>Mycolicibacterium</taxon>
    </lineage>
</organism>
<reference evidence="2 3" key="1">
    <citation type="submission" date="2022-06" db="EMBL/GenBank/DDBJ databases">
        <title>Mycolicibacterium sp. CAU 1645 isolated from seawater.</title>
        <authorList>
            <person name="Kim W."/>
        </authorList>
    </citation>
    <scope>NUCLEOTIDE SEQUENCE [LARGE SCALE GENOMIC DNA]</scope>
    <source>
        <strain evidence="2 3">CAU 1645</strain>
    </source>
</reference>
<keyword evidence="1" id="KW-0732">Signal</keyword>
<accession>A0ABT1M472</accession>
<gene>
    <name evidence="2" type="ORF">NM203_17305</name>
</gene>
<dbReference type="EMBL" id="JANDBD010000007">
    <property type="protein sequence ID" value="MCP9273949.1"/>
    <property type="molecule type" value="Genomic_DNA"/>
</dbReference>
<evidence type="ECO:0000313" key="2">
    <source>
        <dbReference type="EMBL" id="MCP9273949.1"/>
    </source>
</evidence>
<dbReference type="SUPFAM" id="SSF50969">
    <property type="entry name" value="YVTN repeat-like/Quinoprotein amine dehydrogenase"/>
    <property type="match status" value="1"/>
</dbReference>
<dbReference type="InterPro" id="IPR011044">
    <property type="entry name" value="Quino_amine_DH_bsu"/>
</dbReference>
<dbReference type="InterPro" id="IPR007788">
    <property type="entry name" value="QCT"/>
</dbReference>
<name>A0ABT1M472_9MYCO</name>
<keyword evidence="3" id="KW-1185">Reference proteome</keyword>
<dbReference type="InterPro" id="IPR015943">
    <property type="entry name" value="WD40/YVTN_repeat-like_dom_sf"/>
</dbReference>
<dbReference type="PANTHER" id="PTHR31270">
    <property type="entry name" value="GLUTAMINYL-PEPTIDE CYCLOTRANSFERASE"/>
    <property type="match status" value="1"/>
</dbReference>
<dbReference type="RefSeq" id="WP_255061287.1">
    <property type="nucleotide sequence ID" value="NZ_JANDBD010000007.1"/>
</dbReference>
<evidence type="ECO:0000313" key="3">
    <source>
        <dbReference type="Proteomes" id="UP001651690"/>
    </source>
</evidence>
<proteinExistence type="predicted"/>
<dbReference type="Pfam" id="PF05096">
    <property type="entry name" value="Glu_cyclase_2"/>
    <property type="match status" value="1"/>
</dbReference>
<dbReference type="PANTHER" id="PTHR31270:SF1">
    <property type="entry name" value="GLUTAMINYL-PEPTIDE CYCLOTRANSFERASE"/>
    <property type="match status" value="1"/>
</dbReference>
<sequence>MYMRAAAVLVVLGVVAASPVASADPAVPVVTPTVIAEIPHDPAAYTEGLELDGDVLYEATGENGKSELRQVDPDTGRVLRATPLPNNYFGEGFVVLGDRILQLTYDGGVIIEWDRATLTVRREIPFPNAWGICRDGDRLVVSNGTDDLDFYDMDLRKTGEVSVTQNGEPVWGIDELECVGGQVWGAVWPSTEIARIDPASGLVDLSVDTSSLWRFGERSNRQVFSSLAWAGGDEFLYVGKEWPAMFRVRIDGA</sequence>
<feature type="signal peptide" evidence="1">
    <location>
        <begin position="1"/>
        <end position="23"/>
    </location>
</feature>
<evidence type="ECO:0000256" key="1">
    <source>
        <dbReference type="SAM" id="SignalP"/>
    </source>
</evidence>
<dbReference type="Gene3D" id="2.130.10.10">
    <property type="entry name" value="YVTN repeat-like/Quinoprotein amine dehydrogenase"/>
    <property type="match status" value="1"/>
</dbReference>
<feature type="chain" id="PRO_5045052184" evidence="1">
    <location>
        <begin position="24"/>
        <end position="253"/>
    </location>
</feature>
<comment type="caution">
    <text evidence="2">The sequence shown here is derived from an EMBL/GenBank/DDBJ whole genome shotgun (WGS) entry which is preliminary data.</text>
</comment>
<protein>
    <submittedName>
        <fullName evidence="2">Glutaminyl-peptide cyclotransferase</fullName>
    </submittedName>
</protein>